<gene>
    <name evidence="1" type="ORF">HPB49_003623</name>
</gene>
<dbReference type="EMBL" id="CM023474">
    <property type="protein sequence ID" value="KAH7948948.1"/>
    <property type="molecule type" value="Genomic_DNA"/>
</dbReference>
<organism evidence="1 2">
    <name type="scientific">Dermacentor silvarum</name>
    <name type="common">Tick</name>
    <dbReference type="NCBI Taxonomy" id="543639"/>
    <lineage>
        <taxon>Eukaryota</taxon>
        <taxon>Metazoa</taxon>
        <taxon>Ecdysozoa</taxon>
        <taxon>Arthropoda</taxon>
        <taxon>Chelicerata</taxon>
        <taxon>Arachnida</taxon>
        <taxon>Acari</taxon>
        <taxon>Parasitiformes</taxon>
        <taxon>Ixodida</taxon>
        <taxon>Ixodoidea</taxon>
        <taxon>Ixodidae</taxon>
        <taxon>Rhipicephalinae</taxon>
        <taxon>Dermacentor</taxon>
    </lineage>
</organism>
<dbReference type="Proteomes" id="UP000821865">
    <property type="component" value="Chromosome 5"/>
</dbReference>
<name>A0ACB8CPL8_DERSI</name>
<evidence type="ECO:0000313" key="1">
    <source>
        <dbReference type="EMBL" id="KAH7948948.1"/>
    </source>
</evidence>
<reference evidence="1" key="1">
    <citation type="submission" date="2020-05" db="EMBL/GenBank/DDBJ databases">
        <title>Large-scale comparative analyses of tick genomes elucidate their genetic diversity and vector capacities.</title>
        <authorList>
            <person name="Jia N."/>
            <person name="Wang J."/>
            <person name="Shi W."/>
            <person name="Du L."/>
            <person name="Sun Y."/>
            <person name="Zhan W."/>
            <person name="Jiang J."/>
            <person name="Wang Q."/>
            <person name="Zhang B."/>
            <person name="Ji P."/>
            <person name="Sakyi L.B."/>
            <person name="Cui X."/>
            <person name="Yuan T."/>
            <person name="Jiang B."/>
            <person name="Yang W."/>
            <person name="Lam T.T.-Y."/>
            <person name="Chang Q."/>
            <person name="Ding S."/>
            <person name="Wang X."/>
            <person name="Zhu J."/>
            <person name="Ruan X."/>
            <person name="Zhao L."/>
            <person name="Wei J."/>
            <person name="Que T."/>
            <person name="Du C."/>
            <person name="Cheng J."/>
            <person name="Dai P."/>
            <person name="Han X."/>
            <person name="Huang E."/>
            <person name="Gao Y."/>
            <person name="Liu J."/>
            <person name="Shao H."/>
            <person name="Ye R."/>
            <person name="Li L."/>
            <person name="Wei W."/>
            <person name="Wang X."/>
            <person name="Wang C."/>
            <person name="Yang T."/>
            <person name="Huo Q."/>
            <person name="Li W."/>
            <person name="Guo W."/>
            <person name="Chen H."/>
            <person name="Zhou L."/>
            <person name="Ni X."/>
            <person name="Tian J."/>
            <person name="Zhou Y."/>
            <person name="Sheng Y."/>
            <person name="Liu T."/>
            <person name="Pan Y."/>
            <person name="Xia L."/>
            <person name="Li J."/>
            <person name="Zhao F."/>
            <person name="Cao W."/>
        </authorList>
    </citation>
    <scope>NUCLEOTIDE SEQUENCE</scope>
    <source>
        <strain evidence="1">Dsil-2018</strain>
    </source>
</reference>
<evidence type="ECO:0000313" key="2">
    <source>
        <dbReference type="Proteomes" id="UP000821865"/>
    </source>
</evidence>
<comment type="caution">
    <text evidence="1">The sequence shown here is derived from an EMBL/GenBank/DDBJ whole genome shotgun (WGS) entry which is preliminary data.</text>
</comment>
<accession>A0ACB8CPL8</accession>
<protein>
    <submittedName>
        <fullName evidence="1">Uncharacterized protein</fullName>
    </submittedName>
</protein>
<sequence length="330" mass="37876">MVTRQFKTQPQSLPTASATQVQPRSKSFYDTDGVTGYSYDVVPDILHLVRYNQAELNFPHAVFYRSMYLNHRPLKIMVHCSPCGFTGPYARLVEGIPFTYVPTVFPKEVFGTPINPEWGQHATDIVRMRVLLRYGGIYLDADVFVVQSLRRFLRYEATVACAEGGVFGNMIMIAHKNSRVMRLFMDTYREFNASLWDYNSADVPTTQLVVKRAHLFHRMYHGLETYMLPGVYLPHFIPDWRNAYAMHTLVNYRNDVKGDPLIGQELNETNIRNYDTALGQMARSVLFGTSDFVAPDARLLNVTELAAMKDRGEDLTRMDTGSSRPFYYSK</sequence>
<keyword evidence="2" id="KW-1185">Reference proteome</keyword>
<proteinExistence type="predicted"/>